<feature type="compositionally biased region" description="Acidic residues" evidence="5">
    <location>
        <begin position="98"/>
        <end position="118"/>
    </location>
</feature>
<evidence type="ECO:0000256" key="3">
    <source>
        <dbReference type="ARBA" id="ARBA00023163"/>
    </source>
</evidence>
<dbReference type="AlphaFoldDB" id="A0AAE0XCL3"/>
<dbReference type="InterPro" id="IPR036885">
    <property type="entry name" value="SWIB_MDM2_dom_sf"/>
</dbReference>
<dbReference type="EMBL" id="JAULSO010000002">
    <property type="protein sequence ID" value="KAK3690087.1"/>
    <property type="molecule type" value="Genomic_DNA"/>
</dbReference>
<gene>
    <name evidence="8" type="ORF">B0T22DRAFT_187645</name>
</gene>
<feature type="domain" description="DM2" evidence="6">
    <location>
        <begin position="208"/>
        <end position="285"/>
    </location>
</feature>
<keyword evidence="4" id="KW-0539">Nucleus</keyword>
<dbReference type="Gene3D" id="1.10.10.60">
    <property type="entry name" value="Homeodomain-like"/>
    <property type="match status" value="1"/>
</dbReference>
<dbReference type="FunFam" id="1.10.245.10:FF:000004">
    <property type="entry name" value="Upstream activation factor subunit"/>
    <property type="match status" value="1"/>
</dbReference>
<name>A0AAE0XCL3_9PEZI</name>
<dbReference type="SUPFAM" id="SSF109715">
    <property type="entry name" value="DEK C-terminal domain"/>
    <property type="match status" value="1"/>
</dbReference>
<evidence type="ECO:0000256" key="1">
    <source>
        <dbReference type="ARBA" id="ARBA00004123"/>
    </source>
</evidence>
<dbReference type="Gene3D" id="1.10.245.10">
    <property type="entry name" value="SWIB/MDM2 domain"/>
    <property type="match status" value="1"/>
</dbReference>
<evidence type="ECO:0000313" key="8">
    <source>
        <dbReference type="EMBL" id="KAK3690087.1"/>
    </source>
</evidence>
<organism evidence="8 9">
    <name type="scientific">Podospora appendiculata</name>
    <dbReference type="NCBI Taxonomy" id="314037"/>
    <lineage>
        <taxon>Eukaryota</taxon>
        <taxon>Fungi</taxon>
        <taxon>Dikarya</taxon>
        <taxon>Ascomycota</taxon>
        <taxon>Pezizomycotina</taxon>
        <taxon>Sordariomycetes</taxon>
        <taxon>Sordariomycetidae</taxon>
        <taxon>Sordariales</taxon>
        <taxon>Podosporaceae</taxon>
        <taxon>Podospora</taxon>
    </lineage>
</organism>
<evidence type="ECO:0000313" key="9">
    <source>
        <dbReference type="Proteomes" id="UP001270362"/>
    </source>
</evidence>
<feature type="domain" description="DEK-C" evidence="7">
    <location>
        <begin position="7"/>
        <end position="62"/>
    </location>
</feature>
<comment type="subcellular location">
    <subcellularLocation>
        <location evidence="1">Nucleus</location>
    </subcellularLocation>
</comment>
<dbReference type="PROSITE" id="PS51925">
    <property type="entry name" value="SWIB_MDM2"/>
    <property type="match status" value="1"/>
</dbReference>
<feature type="compositionally biased region" description="Basic and acidic residues" evidence="5">
    <location>
        <begin position="131"/>
        <end position="142"/>
    </location>
</feature>
<reference evidence="8" key="1">
    <citation type="journal article" date="2023" name="Mol. Phylogenet. Evol.">
        <title>Genome-scale phylogeny and comparative genomics of the fungal order Sordariales.</title>
        <authorList>
            <person name="Hensen N."/>
            <person name="Bonometti L."/>
            <person name="Westerberg I."/>
            <person name="Brannstrom I.O."/>
            <person name="Guillou S."/>
            <person name="Cros-Aarteil S."/>
            <person name="Calhoun S."/>
            <person name="Haridas S."/>
            <person name="Kuo A."/>
            <person name="Mondo S."/>
            <person name="Pangilinan J."/>
            <person name="Riley R."/>
            <person name="LaButti K."/>
            <person name="Andreopoulos B."/>
            <person name="Lipzen A."/>
            <person name="Chen C."/>
            <person name="Yan M."/>
            <person name="Daum C."/>
            <person name="Ng V."/>
            <person name="Clum A."/>
            <person name="Steindorff A."/>
            <person name="Ohm R.A."/>
            <person name="Martin F."/>
            <person name="Silar P."/>
            <person name="Natvig D.O."/>
            <person name="Lalanne C."/>
            <person name="Gautier V."/>
            <person name="Ament-Velasquez S.L."/>
            <person name="Kruys A."/>
            <person name="Hutchinson M.I."/>
            <person name="Powell A.J."/>
            <person name="Barry K."/>
            <person name="Miller A.N."/>
            <person name="Grigoriev I.V."/>
            <person name="Debuchy R."/>
            <person name="Gladieux P."/>
            <person name="Hiltunen Thoren M."/>
            <person name="Johannesson H."/>
        </authorList>
    </citation>
    <scope>NUCLEOTIDE SEQUENCE</scope>
    <source>
        <strain evidence="8">CBS 314.62</strain>
    </source>
</reference>
<dbReference type="PANTHER" id="PTHR13844">
    <property type="entry name" value="SWI/SNF-RELATED MATRIX-ASSOCIATED ACTIN-DEPENDENT REGULATOR OF CHROMATIN SUBFAMILY D"/>
    <property type="match status" value="1"/>
</dbReference>
<dbReference type="SUPFAM" id="SSF47592">
    <property type="entry name" value="SWIB/MDM2 domain"/>
    <property type="match status" value="1"/>
</dbReference>
<dbReference type="Proteomes" id="UP001270362">
    <property type="component" value="Unassembled WGS sequence"/>
</dbReference>
<evidence type="ECO:0000256" key="5">
    <source>
        <dbReference type="SAM" id="MobiDB-lite"/>
    </source>
</evidence>
<protein>
    <recommendedName>
        <fullName evidence="10">DM2 domain-containing protein</fullName>
    </recommendedName>
</protein>
<dbReference type="InterPro" id="IPR014876">
    <property type="entry name" value="DEK_C"/>
</dbReference>
<keyword evidence="2" id="KW-0805">Transcription regulation</keyword>
<reference evidence="8" key="2">
    <citation type="submission" date="2023-06" db="EMBL/GenBank/DDBJ databases">
        <authorList>
            <consortium name="Lawrence Berkeley National Laboratory"/>
            <person name="Haridas S."/>
            <person name="Hensen N."/>
            <person name="Bonometti L."/>
            <person name="Westerberg I."/>
            <person name="Brannstrom I.O."/>
            <person name="Guillou S."/>
            <person name="Cros-Aarteil S."/>
            <person name="Calhoun S."/>
            <person name="Kuo A."/>
            <person name="Mondo S."/>
            <person name="Pangilinan J."/>
            <person name="Riley R."/>
            <person name="Labutti K."/>
            <person name="Andreopoulos B."/>
            <person name="Lipzen A."/>
            <person name="Chen C."/>
            <person name="Yanf M."/>
            <person name="Daum C."/>
            <person name="Ng V."/>
            <person name="Clum A."/>
            <person name="Steindorff A."/>
            <person name="Ohm R."/>
            <person name="Martin F."/>
            <person name="Silar P."/>
            <person name="Natvig D."/>
            <person name="Lalanne C."/>
            <person name="Gautier V."/>
            <person name="Ament-Velasquez S.L."/>
            <person name="Kruys A."/>
            <person name="Hutchinson M.I."/>
            <person name="Powell A.J."/>
            <person name="Barry K."/>
            <person name="Miller A.N."/>
            <person name="Grigoriev I.V."/>
            <person name="Debuchy R."/>
            <person name="Gladieux P."/>
            <person name="Thoren M.H."/>
            <person name="Johannesson H."/>
        </authorList>
    </citation>
    <scope>NUCLEOTIDE SEQUENCE</scope>
    <source>
        <strain evidence="8">CBS 314.62</strain>
    </source>
</reference>
<dbReference type="Pfam" id="PF08766">
    <property type="entry name" value="DEK_C"/>
    <property type="match status" value="1"/>
</dbReference>
<evidence type="ECO:0000259" key="7">
    <source>
        <dbReference type="PROSITE" id="PS51998"/>
    </source>
</evidence>
<dbReference type="CDD" id="cd10567">
    <property type="entry name" value="SWIB-MDM2_like"/>
    <property type="match status" value="1"/>
</dbReference>
<dbReference type="PROSITE" id="PS51998">
    <property type="entry name" value="DEK_C"/>
    <property type="match status" value="1"/>
</dbReference>
<evidence type="ECO:0000256" key="2">
    <source>
        <dbReference type="ARBA" id="ARBA00023015"/>
    </source>
</evidence>
<comment type="caution">
    <text evidence="8">The sequence shown here is derived from an EMBL/GenBank/DDBJ whole genome shotgun (WGS) entry which is preliminary data.</text>
</comment>
<dbReference type="InterPro" id="IPR019835">
    <property type="entry name" value="SWIB_domain"/>
</dbReference>
<proteinExistence type="predicted"/>
<evidence type="ECO:0008006" key="10">
    <source>
        <dbReference type="Google" id="ProtNLM"/>
    </source>
</evidence>
<dbReference type="Pfam" id="PF02201">
    <property type="entry name" value="SWIB"/>
    <property type="match status" value="1"/>
</dbReference>
<dbReference type="GO" id="GO:0001181">
    <property type="term" value="F:RNA polymerase I general transcription initiation factor activity"/>
    <property type="evidence" value="ECO:0007669"/>
    <property type="project" value="UniProtKB-ARBA"/>
</dbReference>
<feature type="compositionally biased region" description="Basic residues" evidence="5">
    <location>
        <begin position="167"/>
        <end position="185"/>
    </location>
</feature>
<evidence type="ECO:0000256" key="4">
    <source>
        <dbReference type="ARBA" id="ARBA00023242"/>
    </source>
</evidence>
<dbReference type="InterPro" id="IPR003121">
    <property type="entry name" value="SWIB_MDM2_domain"/>
</dbReference>
<dbReference type="GO" id="GO:0000500">
    <property type="term" value="C:RNA polymerase I upstream activating factor complex"/>
    <property type="evidence" value="ECO:0007669"/>
    <property type="project" value="UniProtKB-ARBA"/>
</dbReference>
<keyword evidence="9" id="KW-1185">Reference proteome</keyword>
<dbReference type="SMART" id="SM00151">
    <property type="entry name" value="SWIB"/>
    <property type="match status" value="1"/>
</dbReference>
<sequence length="303" mass="33511">MSSPLSPEEKADYTRIIDGILAAADLQTVTRKKIRQGLEAAIDKDLTSQKTAIKSLIEERFDAISADATVAIPTPPPATTAERSIKRETNGYPASYEPDADADADADVDYDLGGDNEIEVSLSPAKKKQKRESPGEDADARLAAELQAQENRLSRGPKTRGAGVPKVTKKQSKIKAPKKKSKKRVRADDSDVDGEAEDEKPKRKAGGGFQKPFNLSYPLAEVVGESRMSRPQVVKKLWEYIKGNELQDPTDKRQILCDEKMQAIFKQGRIDMFQMNKQLGNHLYPIEEGEEEEPEEAEEEVAA</sequence>
<keyword evidence="3" id="KW-0804">Transcription</keyword>
<feature type="region of interest" description="Disordered" evidence="5">
    <location>
        <begin position="68"/>
        <end position="211"/>
    </location>
</feature>
<accession>A0AAE0XCL3</accession>
<evidence type="ECO:0000259" key="6">
    <source>
        <dbReference type="PROSITE" id="PS51925"/>
    </source>
</evidence>